<sequence>MASENVYVAIITIEEYYNSTRWNDVVTFFNTKYPNNNLVIENYFVDTSSIQTINAVQQFIASHPSGKRAIISNYSSIVKDSDTYCKDNNIDIMNVSPGANSNIVKTLNNTLTYAPYNKYSVMAFFQFYTDYNMKEVKILCEKSIPDGSFYKTILDEIVTQANLLGIKYSINMLSAGVSKYNIKKKSAIFILSDPEHLKNTYITPEFLDNIPRKCFFALSESYYEDIFGRIPALVLFPFPINFTPTSKEVYDAIVDKTIIYYTIFSLYDILFVLSKFTTNGLPLNKTNYINFNAYGSSSVPAALSNNYLDSNINAAPYGKYQVLFTKNVIINTDQSLFMQHYRGGQLSLPNSYSIFKNVGLTPNNSSLIEYDEAYYYKIYKNNNIVMVGYNSDTIDLVTEDGSISNGTVINTKFIYQYNSDGYFSTLKRLTPYHCKFPKVNSIMSKEPINLILN</sequence>
<name>A0A6C0EZB3_9ZZZZ</name>
<accession>A0A6C0EZB3</accession>
<evidence type="ECO:0008006" key="2">
    <source>
        <dbReference type="Google" id="ProtNLM"/>
    </source>
</evidence>
<organism evidence="1">
    <name type="scientific">viral metagenome</name>
    <dbReference type="NCBI Taxonomy" id="1070528"/>
    <lineage>
        <taxon>unclassified sequences</taxon>
        <taxon>metagenomes</taxon>
        <taxon>organismal metagenomes</taxon>
    </lineage>
</organism>
<evidence type="ECO:0000313" key="1">
    <source>
        <dbReference type="EMBL" id="QHT33649.1"/>
    </source>
</evidence>
<protein>
    <recommendedName>
        <fullName evidence="2">Receptor ligand binding region domain-containing protein</fullName>
    </recommendedName>
</protein>
<dbReference type="AlphaFoldDB" id="A0A6C0EZB3"/>
<dbReference type="EMBL" id="MN738970">
    <property type="protein sequence ID" value="QHT33649.1"/>
    <property type="molecule type" value="Genomic_DNA"/>
</dbReference>
<proteinExistence type="predicted"/>
<reference evidence="1" key="1">
    <citation type="journal article" date="2020" name="Nature">
        <title>Giant virus diversity and host interactions through global metagenomics.</title>
        <authorList>
            <person name="Schulz F."/>
            <person name="Roux S."/>
            <person name="Paez-Espino D."/>
            <person name="Jungbluth S."/>
            <person name="Walsh D.A."/>
            <person name="Denef V.J."/>
            <person name="McMahon K.D."/>
            <person name="Konstantinidis K.T."/>
            <person name="Eloe-Fadrosh E.A."/>
            <person name="Kyrpides N.C."/>
            <person name="Woyke T."/>
        </authorList>
    </citation>
    <scope>NUCLEOTIDE SEQUENCE</scope>
    <source>
        <strain evidence="1">GVMAG-M-3300009161-36</strain>
    </source>
</reference>